<dbReference type="EMBL" id="JAJGMW010000026">
    <property type="protein sequence ID" value="MCC4214261.1"/>
    <property type="molecule type" value="Genomic_DNA"/>
</dbReference>
<name>A0ABS8GYU3_9FLAO</name>
<protein>
    <submittedName>
        <fullName evidence="1">Uncharacterized protein</fullName>
    </submittedName>
</protein>
<organism evidence="1 2">
    <name type="scientific">Leeuwenhoekiella parthenopeia</name>
    <dbReference type="NCBI Taxonomy" id="2890320"/>
    <lineage>
        <taxon>Bacteria</taxon>
        <taxon>Pseudomonadati</taxon>
        <taxon>Bacteroidota</taxon>
        <taxon>Flavobacteriia</taxon>
        <taxon>Flavobacteriales</taxon>
        <taxon>Flavobacteriaceae</taxon>
        <taxon>Leeuwenhoekiella</taxon>
    </lineage>
</organism>
<sequence>MKNKFFLLLFFCLDTKETTPKLPLLPRDCIACLNKTTLGPKTSDLIPGSRTEETRFLFLCLLLF</sequence>
<dbReference type="RefSeq" id="WP_228231326.1">
    <property type="nucleotide sequence ID" value="NZ_JAJGMW010000026.1"/>
</dbReference>
<accession>A0ABS8GYU3</accession>
<evidence type="ECO:0000313" key="2">
    <source>
        <dbReference type="Proteomes" id="UP001197770"/>
    </source>
</evidence>
<comment type="caution">
    <text evidence="1">The sequence shown here is derived from an EMBL/GenBank/DDBJ whole genome shotgun (WGS) entry which is preliminary data.</text>
</comment>
<feature type="non-terminal residue" evidence="1">
    <location>
        <position position="64"/>
    </location>
</feature>
<gene>
    <name evidence="1" type="ORF">LLW17_16150</name>
</gene>
<evidence type="ECO:0000313" key="1">
    <source>
        <dbReference type="EMBL" id="MCC4214261.1"/>
    </source>
</evidence>
<keyword evidence="2" id="KW-1185">Reference proteome</keyword>
<proteinExistence type="predicted"/>
<dbReference type="Proteomes" id="UP001197770">
    <property type="component" value="Unassembled WGS sequence"/>
</dbReference>
<reference evidence="1 2" key="1">
    <citation type="submission" date="2021-11" db="EMBL/GenBank/DDBJ databases">
        <title>Seasonal and diel survey of microbial diversity of the Tyrrhenian coast.</title>
        <authorList>
            <person name="Gattoni G."/>
            <person name="Corral P."/>
        </authorList>
    </citation>
    <scope>NUCLEOTIDE SEQUENCE [LARGE SCALE GENOMIC DNA]</scope>
    <source>
        <strain evidence="1 2">Mr9</strain>
    </source>
</reference>